<organism evidence="2 3">
    <name type="scientific">Coemansia asiatica</name>
    <dbReference type="NCBI Taxonomy" id="1052880"/>
    <lineage>
        <taxon>Eukaryota</taxon>
        <taxon>Fungi</taxon>
        <taxon>Fungi incertae sedis</taxon>
        <taxon>Zoopagomycota</taxon>
        <taxon>Kickxellomycotina</taxon>
        <taxon>Kickxellomycetes</taxon>
        <taxon>Kickxellales</taxon>
        <taxon>Kickxellaceae</taxon>
        <taxon>Coemansia</taxon>
    </lineage>
</organism>
<dbReference type="InterPro" id="IPR050314">
    <property type="entry name" value="Glycosyl_Hydrlase_18"/>
</dbReference>
<dbReference type="AlphaFoldDB" id="A0A9W7XFM5"/>
<dbReference type="GO" id="GO:0005975">
    <property type="term" value="P:carbohydrate metabolic process"/>
    <property type="evidence" value="ECO:0007669"/>
    <property type="project" value="InterPro"/>
</dbReference>
<evidence type="ECO:0000259" key="1">
    <source>
        <dbReference type="PROSITE" id="PS51910"/>
    </source>
</evidence>
<dbReference type="PANTHER" id="PTHR11177">
    <property type="entry name" value="CHITINASE"/>
    <property type="match status" value="1"/>
</dbReference>
<dbReference type="Proteomes" id="UP001145021">
    <property type="component" value="Unassembled WGS sequence"/>
</dbReference>
<dbReference type="SMART" id="SM00636">
    <property type="entry name" value="Glyco_18"/>
    <property type="match status" value="1"/>
</dbReference>
<reference evidence="2" key="1">
    <citation type="submission" date="2022-07" db="EMBL/GenBank/DDBJ databases">
        <title>Phylogenomic reconstructions and comparative analyses of Kickxellomycotina fungi.</title>
        <authorList>
            <person name="Reynolds N.K."/>
            <person name="Stajich J.E."/>
            <person name="Barry K."/>
            <person name="Grigoriev I.V."/>
            <person name="Crous P."/>
            <person name="Smith M.E."/>
        </authorList>
    </citation>
    <scope>NUCLEOTIDE SEQUENCE</scope>
    <source>
        <strain evidence="2">NBRC 105413</strain>
    </source>
</reference>
<dbReference type="GO" id="GO:0006032">
    <property type="term" value="P:chitin catabolic process"/>
    <property type="evidence" value="ECO:0007669"/>
    <property type="project" value="TreeGrafter"/>
</dbReference>
<feature type="non-terminal residue" evidence="2">
    <location>
        <position position="1"/>
    </location>
</feature>
<dbReference type="SUPFAM" id="SSF51445">
    <property type="entry name" value="(Trans)glycosidases"/>
    <property type="match status" value="1"/>
</dbReference>
<dbReference type="InterPro" id="IPR029070">
    <property type="entry name" value="Chitinase_insertion_sf"/>
</dbReference>
<comment type="caution">
    <text evidence="2">The sequence shown here is derived from an EMBL/GenBank/DDBJ whole genome shotgun (WGS) entry which is preliminary data.</text>
</comment>
<evidence type="ECO:0000313" key="3">
    <source>
        <dbReference type="Proteomes" id="UP001145021"/>
    </source>
</evidence>
<dbReference type="GO" id="GO:0008061">
    <property type="term" value="F:chitin binding"/>
    <property type="evidence" value="ECO:0007669"/>
    <property type="project" value="InterPro"/>
</dbReference>
<dbReference type="InterPro" id="IPR001223">
    <property type="entry name" value="Glyco_hydro18_cat"/>
</dbReference>
<feature type="domain" description="GH18" evidence="1">
    <location>
        <begin position="17"/>
        <end position="387"/>
    </location>
</feature>
<dbReference type="PROSITE" id="PS51910">
    <property type="entry name" value="GH18_2"/>
    <property type="match status" value="1"/>
</dbReference>
<sequence length="484" mass="52242">MLDLLSGCTAASVVSGSIIAGYAPGWKDLSAADISKYTHINLAYVEPQANGTFEFNASYNVQEITNKIHSAGSRALIALGGYSGSIYISDALKSTDSRGQLARSIVDFIKDNHMDGVDIDWIANECNHVDPRNDAANLLAFVHELRDSLDSAFSSIPKKIIALGVGLKPFAGPDGPLSDVSEYAKWVDYINILAYDINGPESSTTGPNSPLNYEFDRGNQQSLISAIDSWTQAKFPANKITAGIAFYGRSSRATVDMSTQPWNVYQPQESTVPKGDDDDGLWASQCNKGKPNFSGIWAYKNLRKQGVLKAAEEAAVPWQRNWDSVSLTPWVFNSETKTFISYDDPSSISAKAGFVQERGLAGIAVYDVSMDYQSELLNAITNILKPDAPLNATQSQNASESASTSFSYFSCSSSIPPTTSLPLPTISDKVETNFTSASSTFMSTESSIPNVPTSTTITTDINHDLPKAGSSCGWASTYRCMDVD</sequence>
<protein>
    <recommendedName>
        <fullName evidence="1">GH18 domain-containing protein</fullName>
    </recommendedName>
</protein>
<dbReference type="EMBL" id="JANBOH010000439">
    <property type="protein sequence ID" value="KAJ1642262.1"/>
    <property type="molecule type" value="Genomic_DNA"/>
</dbReference>
<dbReference type="Gene3D" id="3.10.50.10">
    <property type="match status" value="1"/>
</dbReference>
<dbReference type="GO" id="GO:0005576">
    <property type="term" value="C:extracellular region"/>
    <property type="evidence" value="ECO:0007669"/>
    <property type="project" value="TreeGrafter"/>
</dbReference>
<proteinExistence type="predicted"/>
<accession>A0A9W7XFM5</accession>
<keyword evidence="3" id="KW-1185">Reference proteome</keyword>
<dbReference type="PANTHER" id="PTHR11177:SF392">
    <property type="entry name" value="HAP41P"/>
    <property type="match status" value="1"/>
</dbReference>
<dbReference type="Pfam" id="PF00704">
    <property type="entry name" value="Glyco_hydro_18"/>
    <property type="match status" value="1"/>
</dbReference>
<dbReference type="Gene3D" id="3.20.20.80">
    <property type="entry name" value="Glycosidases"/>
    <property type="match status" value="1"/>
</dbReference>
<dbReference type="GO" id="GO:0004568">
    <property type="term" value="F:chitinase activity"/>
    <property type="evidence" value="ECO:0007669"/>
    <property type="project" value="TreeGrafter"/>
</dbReference>
<name>A0A9W7XFM5_9FUNG</name>
<dbReference type="InterPro" id="IPR011583">
    <property type="entry name" value="Chitinase_II/V-like_cat"/>
</dbReference>
<gene>
    <name evidence="2" type="ORF">LPJ64_005875</name>
</gene>
<dbReference type="InterPro" id="IPR017853">
    <property type="entry name" value="GH"/>
</dbReference>
<evidence type="ECO:0000313" key="2">
    <source>
        <dbReference type="EMBL" id="KAJ1642262.1"/>
    </source>
</evidence>
<dbReference type="SUPFAM" id="SSF54556">
    <property type="entry name" value="Chitinase insertion domain"/>
    <property type="match status" value="1"/>
</dbReference>